<evidence type="ECO:0000256" key="2">
    <source>
        <dbReference type="ARBA" id="ARBA00023002"/>
    </source>
</evidence>
<dbReference type="InterPro" id="IPR045312">
    <property type="entry name" value="PCBER-like"/>
</dbReference>
<dbReference type="GO" id="GO:0016491">
    <property type="term" value="F:oxidoreductase activity"/>
    <property type="evidence" value="ECO:0007669"/>
    <property type="project" value="UniProtKB-KW"/>
</dbReference>
<proteinExistence type="predicted"/>
<dbReference type="InterPro" id="IPR051609">
    <property type="entry name" value="NmrA/Isoflavone_reductase-like"/>
</dbReference>
<keyword evidence="5" id="KW-1185">Reference proteome</keyword>
<dbReference type="PANTHER" id="PTHR47706">
    <property type="entry name" value="NMRA-LIKE FAMILY PROTEIN"/>
    <property type="match status" value="1"/>
</dbReference>
<dbReference type="EMBL" id="JAPEVB010000002">
    <property type="protein sequence ID" value="KAJ4394879.1"/>
    <property type="molecule type" value="Genomic_DNA"/>
</dbReference>
<keyword evidence="2" id="KW-0560">Oxidoreductase</keyword>
<comment type="caution">
    <text evidence="4">The sequence shown here is derived from an EMBL/GenBank/DDBJ whole genome shotgun (WGS) entry which is preliminary data.</text>
</comment>
<dbReference type="InterPro" id="IPR036291">
    <property type="entry name" value="NAD(P)-bd_dom_sf"/>
</dbReference>
<evidence type="ECO:0000313" key="4">
    <source>
        <dbReference type="EMBL" id="KAJ4394879.1"/>
    </source>
</evidence>
<sequence>MIPIKTVAVAGAGGTIGQPIVRTLLLSKRFDEVRVLTRTGATHGFPPEVSVREVDYASPASLEAALRDVDCVVSAMSFDAIDAQQNLVDAAAAAGVSRMIPSEYGNDTMNPKLATMPIYQPKIAIRERCQRKVLETGGKFSWTVVMNASFLAPDWTLDFLVDMLNLQCDIKDGGDVLFCATMFDDVARAILGIILHPEETANRPVKISSIDTTQNEILKMAQEICPDGWKITHSSTEDLEKQGRERWAKGDHSFEVQSMLINRAFLGKGWGGYFPEKDNELLGIKGISKQELGQVIEVALGRRSQTA</sequence>
<evidence type="ECO:0000259" key="3">
    <source>
        <dbReference type="Pfam" id="PF05368"/>
    </source>
</evidence>
<evidence type="ECO:0000256" key="1">
    <source>
        <dbReference type="ARBA" id="ARBA00022857"/>
    </source>
</evidence>
<reference evidence="4" key="1">
    <citation type="submission" date="2022-10" db="EMBL/GenBank/DDBJ databases">
        <title>Tapping the CABI collections for fungal endophytes: first genome assemblies for Collariella, Neodidymelliopsis, Ascochyta clinopodiicola, Didymella pomorum, Didymosphaeria variabile, Neocosmospora piperis and Neocucurbitaria cava.</title>
        <authorList>
            <person name="Hill R."/>
        </authorList>
    </citation>
    <scope>NUCLEOTIDE SEQUENCE</scope>
    <source>
        <strain evidence="4">IMI 355082</strain>
    </source>
</reference>
<organism evidence="4 5">
    <name type="scientific">Gnomoniopsis smithogilvyi</name>
    <dbReference type="NCBI Taxonomy" id="1191159"/>
    <lineage>
        <taxon>Eukaryota</taxon>
        <taxon>Fungi</taxon>
        <taxon>Dikarya</taxon>
        <taxon>Ascomycota</taxon>
        <taxon>Pezizomycotina</taxon>
        <taxon>Sordariomycetes</taxon>
        <taxon>Sordariomycetidae</taxon>
        <taxon>Diaporthales</taxon>
        <taxon>Gnomoniaceae</taxon>
        <taxon>Gnomoniopsis</taxon>
    </lineage>
</organism>
<dbReference type="OrthoDB" id="9974981at2759"/>
<dbReference type="Gene3D" id="3.40.50.720">
    <property type="entry name" value="NAD(P)-binding Rossmann-like Domain"/>
    <property type="match status" value="1"/>
</dbReference>
<protein>
    <recommendedName>
        <fullName evidence="3">NmrA-like domain-containing protein</fullName>
    </recommendedName>
</protein>
<keyword evidence="1" id="KW-0521">NADP</keyword>
<name>A0A9W8YXX1_9PEZI</name>
<dbReference type="InterPro" id="IPR008030">
    <property type="entry name" value="NmrA-like"/>
</dbReference>
<accession>A0A9W8YXX1</accession>
<dbReference type="SUPFAM" id="SSF51735">
    <property type="entry name" value="NAD(P)-binding Rossmann-fold domains"/>
    <property type="match status" value="1"/>
</dbReference>
<dbReference type="PANTHER" id="PTHR47706:SF1">
    <property type="entry name" value="CIPA-LIKE, PUTATIVE (AFU_ORTHOLOGUE AFUA_1G12460)-RELATED"/>
    <property type="match status" value="1"/>
</dbReference>
<dbReference type="Proteomes" id="UP001140453">
    <property type="component" value="Unassembled WGS sequence"/>
</dbReference>
<gene>
    <name evidence="4" type="ORF">N0V93_004099</name>
</gene>
<dbReference type="Pfam" id="PF05368">
    <property type="entry name" value="NmrA"/>
    <property type="match status" value="1"/>
</dbReference>
<feature type="domain" description="NmrA-like" evidence="3">
    <location>
        <begin position="5"/>
        <end position="220"/>
    </location>
</feature>
<dbReference type="CDD" id="cd05259">
    <property type="entry name" value="PCBER_SDR_a"/>
    <property type="match status" value="1"/>
</dbReference>
<dbReference type="AlphaFoldDB" id="A0A9W8YXX1"/>
<evidence type="ECO:0000313" key="5">
    <source>
        <dbReference type="Proteomes" id="UP001140453"/>
    </source>
</evidence>